<dbReference type="Pfam" id="PF07705">
    <property type="entry name" value="CARDB"/>
    <property type="match status" value="1"/>
</dbReference>
<evidence type="ECO:0000259" key="1">
    <source>
        <dbReference type="Pfam" id="PF07705"/>
    </source>
</evidence>
<dbReference type="InterPro" id="IPR011635">
    <property type="entry name" value="CARDB"/>
</dbReference>
<feature type="domain" description="CARDB" evidence="1">
    <location>
        <begin position="33"/>
        <end position="144"/>
    </location>
</feature>
<comment type="caution">
    <text evidence="2">The sequence shown here is derived from an EMBL/GenBank/DDBJ whole genome shotgun (WGS) entry which is preliminary data.</text>
</comment>
<organism evidence="2 3">
    <name type="scientific">Candidatus Falkowbacteria bacterium CG10_big_fil_rev_8_21_14_0_10_43_11</name>
    <dbReference type="NCBI Taxonomy" id="1974568"/>
    <lineage>
        <taxon>Bacteria</taxon>
        <taxon>Candidatus Falkowiibacteriota</taxon>
    </lineage>
</organism>
<accession>A0A2M6WKX0</accession>
<proteinExistence type="predicted"/>
<dbReference type="EMBL" id="PFAS01000077">
    <property type="protein sequence ID" value="PIT93430.1"/>
    <property type="molecule type" value="Genomic_DNA"/>
</dbReference>
<evidence type="ECO:0000313" key="2">
    <source>
        <dbReference type="EMBL" id="PIT93430.1"/>
    </source>
</evidence>
<dbReference type="InterPro" id="IPR013783">
    <property type="entry name" value="Ig-like_fold"/>
</dbReference>
<evidence type="ECO:0000313" key="3">
    <source>
        <dbReference type="Proteomes" id="UP000229335"/>
    </source>
</evidence>
<dbReference type="Gene3D" id="2.60.40.10">
    <property type="entry name" value="Immunoglobulins"/>
    <property type="match status" value="1"/>
</dbReference>
<sequence>MLKKLNQTALYIFIFVFIFCGGISFSFADENLPDFTIGRLYLPANNQYAGGPFNAQDMQVTIKNLAGQVANNVKLDFLISNSNNETVCQGQGKTIGLFNAWSEKEFTLDRNEFINCPDLTAGDYRLKAMADYGDKIKETNEDNNF</sequence>
<protein>
    <recommendedName>
        <fullName evidence="1">CARDB domain-containing protein</fullName>
    </recommendedName>
</protein>
<feature type="non-terminal residue" evidence="2">
    <location>
        <position position="145"/>
    </location>
</feature>
<reference evidence="3" key="1">
    <citation type="submission" date="2017-09" db="EMBL/GenBank/DDBJ databases">
        <title>Depth-based differentiation of microbial function through sediment-hosted aquifers and enrichment of novel symbionts in the deep terrestrial subsurface.</title>
        <authorList>
            <person name="Probst A.J."/>
            <person name="Ladd B."/>
            <person name="Jarett J.K."/>
            <person name="Geller-Mcgrath D.E."/>
            <person name="Sieber C.M.K."/>
            <person name="Emerson J.B."/>
            <person name="Anantharaman K."/>
            <person name="Thomas B.C."/>
            <person name="Malmstrom R."/>
            <person name="Stieglmeier M."/>
            <person name="Klingl A."/>
            <person name="Woyke T."/>
            <person name="Ryan C.M."/>
            <person name="Banfield J.F."/>
        </authorList>
    </citation>
    <scope>NUCLEOTIDE SEQUENCE [LARGE SCALE GENOMIC DNA]</scope>
</reference>
<gene>
    <name evidence="2" type="ORF">COU00_04465</name>
</gene>
<dbReference type="Proteomes" id="UP000229335">
    <property type="component" value="Unassembled WGS sequence"/>
</dbReference>
<dbReference type="AlphaFoldDB" id="A0A2M6WKX0"/>
<name>A0A2M6WKX0_9BACT</name>